<dbReference type="RefSeq" id="XP_024572754.1">
    <property type="nucleotide sequence ID" value="XM_024720224.1"/>
</dbReference>
<reference evidence="2" key="1">
    <citation type="submission" date="2014-09" db="EMBL/GenBank/DDBJ databases">
        <authorList>
            <person name="Sharma Rahul"/>
            <person name="Thines Marco"/>
        </authorList>
    </citation>
    <scope>NUCLEOTIDE SEQUENCE [LARGE SCALE GENOMIC DNA]</scope>
</reference>
<organism evidence="1 2">
    <name type="scientific">Plasmopara halstedii</name>
    <name type="common">Downy mildew of sunflower</name>
    <dbReference type="NCBI Taxonomy" id="4781"/>
    <lineage>
        <taxon>Eukaryota</taxon>
        <taxon>Sar</taxon>
        <taxon>Stramenopiles</taxon>
        <taxon>Oomycota</taxon>
        <taxon>Peronosporomycetes</taxon>
        <taxon>Peronosporales</taxon>
        <taxon>Peronosporaceae</taxon>
        <taxon>Plasmopara</taxon>
    </lineage>
</organism>
<protein>
    <submittedName>
        <fullName evidence="1">Uncharacterized protein</fullName>
    </submittedName>
</protein>
<name>A0A0P1A8L1_PLAHL</name>
<dbReference type="EMBL" id="CCYD01000200">
    <property type="protein sequence ID" value="CEG36385.1"/>
    <property type="molecule type" value="Genomic_DNA"/>
</dbReference>
<keyword evidence="2" id="KW-1185">Reference proteome</keyword>
<evidence type="ECO:0000313" key="1">
    <source>
        <dbReference type="EMBL" id="CEG36385.1"/>
    </source>
</evidence>
<dbReference type="AlphaFoldDB" id="A0A0P1A8L1"/>
<sequence length="60" mass="6686">MSAASYPSLRMLVTFFQFAKKHIDSTLVETDNAAVKSAAQAMQIKLASYYGSRSHCRKDL</sequence>
<accession>A0A0P1A8L1</accession>
<dbReference type="Proteomes" id="UP000054928">
    <property type="component" value="Unassembled WGS sequence"/>
</dbReference>
<proteinExistence type="predicted"/>
<evidence type="ECO:0000313" key="2">
    <source>
        <dbReference type="Proteomes" id="UP000054928"/>
    </source>
</evidence>
<dbReference type="GeneID" id="36397539"/>
<dbReference type="OrthoDB" id="1432915at2759"/>